<evidence type="ECO:0000313" key="1">
    <source>
        <dbReference type="EMBL" id="KKM05146.1"/>
    </source>
</evidence>
<gene>
    <name evidence="1" type="ORF">LCGC14_1757050</name>
</gene>
<proteinExistence type="predicted"/>
<sequence>MVFDSGKPEAGIAAKLLDDRVRVNNEALQPAFAEDHAFPNNAAGQTGRHNKVALTDVAGDEAGRVNHHTNWNDAGTWKARSGTGAVHKVTLDGDVIPAGTKMWFYKDTAPTNWTIDGTVTGDELLAVKKLGTVYTPGGGTGTGATWTQPNHTHAVGTYGVVGHTHDIPIDGYAQRGGDFGTCVAGSMVVGSGIDEVGDQLQSVRRAGAALNTSAATAPAIGGASAAGATANTWRPVARVGIICTKDAY</sequence>
<dbReference type="EMBL" id="LAZR01016289">
    <property type="protein sequence ID" value="KKM05146.1"/>
    <property type="molecule type" value="Genomic_DNA"/>
</dbReference>
<accession>A0A0F9JHA3</accession>
<name>A0A0F9JHA3_9ZZZZ</name>
<dbReference type="AlphaFoldDB" id="A0A0F9JHA3"/>
<comment type="caution">
    <text evidence="1">The sequence shown here is derived from an EMBL/GenBank/DDBJ whole genome shotgun (WGS) entry which is preliminary data.</text>
</comment>
<protein>
    <submittedName>
        <fullName evidence="1">Uncharacterized protein</fullName>
    </submittedName>
</protein>
<reference evidence="1" key="1">
    <citation type="journal article" date="2015" name="Nature">
        <title>Complex archaea that bridge the gap between prokaryotes and eukaryotes.</title>
        <authorList>
            <person name="Spang A."/>
            <person name="Saw J.H."/>
            <person name="Jorgensen S.L."/>
            <person name="Zaremba-Niedzwiedzka K."/>
            <person name="Martijn J."/>
            <person name="Lind A.E."/>
            <person name="van Eijk R."/>
            <person name="Schleper C."/>
            <person name="Guy L."/>
            <person name="Ettema T.J."/>
        </authorList>
    </citation>
    <scope>NUCLEOTIDE SEQUENCE</scope>
</reference>
<organism evidence="1">
    <name type="scientific">marine sediment metagenome</name>
    <dbReference type="NCBI Taxonomy" id="412755"/>
    <lineage>
        <taxon>unclassified sequences</taxon>
        <taxon>metagenomes</taxon>
        <taxon>ecological metagenomes</taxon>
    </lineage>
</organism>